<feature type="active site" description="O-(5'-phospho-DNA)-tyrosine intermediate" evidence="10">
    <location>
        <position position="320"/>
    </location>
</feature>
<dbReference type="InterPro" id="IPR000380">
    <property type="entry name" value="Topo_IA"/>
</dbReference>
<dbReference type="InterPro" id="IPR003602">
    <property type="entry name" value="Topo_IA_DNA-bd_dom"/>
</dbReference>
<dbReference type="Pfam" id="PF01396">
    <property type="entry name" value="Zn_ribbon_Top1"/>
    <property type="match status" value="2"/>
</dbReference>
<dbReference type="GO" id="GO:0008270">
    <property type="term" value="F:zinc ion binding"/>
    <property type="evidence" value="ECO:0007669"/>
    <property type="project" value="UniProtKB-KW"/>
</dbReference>
<dbReference type="HAMAP" id="MF_00952">
    <property type="entry name" value="Topoisom_1_prok"/>
    <property type="match status" value="1"/>
</dbReference>
<dbReference type="GO" id="GO:0003917">
    <property type="term" value="F:DNA topoisomerase type I (single strand cut, ATP-independent) activity"/>
    <property type="evidence" value="ECO:0007669"/>
    <property type="project" value="UniProtKB-UniRule"/>
</dbReference>
<dbReference type="GO" id="GO:0003677">
    <property type="term" value="F:DNA binding"/>
    <property type="evidence" value="ECO:0007669"/>
    <property type="project" value="UniProtKB-KW"/>
</dbReference>
<dbReference type="InterPro" id="IPR013825">
    <property type="entry name" value="Topo_IA_cen_sub2"/>
</dbReference>
<feature type="compositionally biased region" description="Basic residues" evidence="11">
    <location>
        <begin position="697"/>
        <end position="717"/>
    </location>
</feature>
<dbReference type="SMART" id="SM00493">
    <property type="entry name" value="TOPRIM"/>
    <property type="match status" value="1"/>
</dbReference>
<dbReference type="SUPFAM" id="SSF57783">
    <property type="entry name" value="Zinc beta-ribbon"/>
    <property type="match status" value="2"/>
</dbReference>
<dbReference type="PANTHER" id="PTHR42785">
    <property type="entry name" value="DNA TOPOISOMERASE, TYPE IA, CORE"/>
    <property type="match status" value="1"/>
</dbReference>
<keyword evidence="5" id="KW-0862">Zinc</keyword>
<evidence type="ECO:0000256" key="5">
    <source>
        <dbReference type="ARBA" id="ARBA00022833"/>
    </source>
</evidence>
<dbReference type="InterPro" id="IPR013826">
    <property type="entry name" value="Topo_IA_cen_sub3"/>
</dbReference>
<comment type="caution">
    <text evidence="10">Lacks conserved residue(s) required for the propagation of feature annotation.</text>
</comment>
<dbReference type="AlphaFoldDB" id="A0A2M7TVB8"/>
<feature type="region of interest" description="Interaction with DNA" evidence="10">
    <location>
        <begin position="178"/>
        <end position="183"/>
    </location>
</feature>
<evidence type="ECO:0000256" key="11">
    <source>
        <dbReference type="SAM" id="MobiDB-lite"/>
    </source>
</evidence>
<dbReference type="GO" id="GO:0005694">
    <property type="term" value="C:chromosome"/>
    <property type="evidence" value="ECO:0007669"/>
    <property type="project" value="InterPro"/>
</dbReference>
<proteinExistence type="inferred from homology"/>
<name>A0A2M7TVB8_9BACT</name>
<reference evidence="15" key="1">
    <citation type="submission" date="2017-09" db="EMBL/GenBank/DDBJ databases">
        <title>Depth-based differentiation of microbial function through sediment-hosted aquifers and enrichment of novel symbionts in the deep terrestrial subsurface.</title>
        <authorList>
            <person name="Probst A.J."/>
            <person name="Ladd B."/>
            <person name="Jarett J.K."/>
            <person name="Geller-Mcgrath D.E."/>
            <person name="Sieber C.M.K."/>
            <person name="Emerson J.B."/>
            <person name="Anantharaman K."/>
            <person name="Thomas B.C."/>
            <person name="Malmstrom R."/>
            <person name="Stieglmeier M."/>
            <person name="Klingl A."/>
            <person name="Woyke T."/>
            <person name="Ryan C.M."/>
            <person name="Banfield J.F."/>
        </authorList>
    </citation>
    <scope>NUCLEOTIDE SEQUENCE [LARGE SCALE GENOMIC DNA]</scope>
</reference>
<evidence type="ECO:0000256" key="2">
    <source>
        <dbReference type="ARBA" id="ARBA00009446"/>
    </source>
</evidence>
<sequence length="717" mass="82670">MALIVVESPTKARTFNRILKIKNLSDEYFVFATVGHFRDLPSARIAVDFDKKYQPEYEIMERKMKMVDKLKELAKEHDKIILATDLDREGESISYHVAYILGFVDEKWPDFELKNKSKLERIVFHEITPSALQEALDNPSTLRTDLVKAQQARRILDRVVGYKLSPLLWKKMGKNWLSAGRVQTVALRLIAEREKEIEKFAKDPYFEITGLFESAEEISAKLISRNGESYQITNKIELFDGSYEFSKTSIDKKQSEEIQAELKDETYTVESITKNEANRFPPPPFTTSLLQQDAFRKLRFPSKLTMRVAQSLYEKGLITYHRTDSFNLSSKYVFAAKDYIVSAYGNKYALDKPRGYRTKSKNAQEAHEAIRPTKAERTLASMKKKLGAPEKKLYELIFQRALATQMKEATIKESEIKIKSSKGYEFETVHKEILFDGFFRVLAPGYAKNNSTALELKDSGEISLKNLDVEEKETKPPYRYSEGSLIKTMEEKGIGRPSTYSSIISLIIDKHYVEKDFRFLKPTSLGASMSEYLSESFPDLFDLTFTAEMEDSLDQIAEGTQTIVQTLDKFYIPFEKELLKVSKDKSLIDIKEDMLEEKCPKCNSDLIARFGKYGKFYACVGYPKCKYIKPNLRFVKDYFCPDCKGRLVVRYSKTGKRFYGCENYPTCKHVRWALNVIPEKKDAVKKTPETKDSAVKKTVKKTTKKAKKKPVKKVSKK</sequence>
<comment type="similarity">
    <text evidence="2 10">Belongs to the type IA topoisomerase family.</text>
</comment>
<dbReference type="CDD" id="cd00186">
    <property type="entry name" value="TOP1Ac"/>
    <property type="match status" value="1"/>
</dbReference>
<dbReference type="PROSITE" id="PS50880">
    <property type="entry name" value="TOPRIM"/>
    <property type="match status" value="1"/>
</dbReference>
<accession>A0A2M7TVB8</accession>
<dbReference type="PROSITE" id="PS00396">
    <property type="entry name" value="TOPO_IA_1"/>
    <property type="match status" value="1"/>
</dbReference>
<dbReference type="PROSITE" id="PS52039">
    <property type="entry name" value="TOPO_IA_2"/>
    <property type="match status" value="1"/>
</dbReference>
<dbReference type="Gene3D" id="1.10.290.10">
    <property type="entry name" value="Topoisomerase I, domain 4"/>
    <property type="match status" value="1"/>
</dbReference>
<feature type="site" description="Interaction with DNA" evidence="10">
    <location>
        <position position="169"/>
    </location>
</feature>
<dbReference type="Proteomes" id="UP000228503">
    <property type="component" value="Unassembled WGS sequence"/>
</dbReference>
<feature type="site" description="Interaction with DNA" evidence="10">
    <location>
        <position position="153"/>
    </location>
</feature>
<evidence type="ECO:0000313" key="15">
    <source>
        <dbReference type="Proteomes" id="UP000228503"/>
    </source>
</evidence>
<keyword evidence="6" id="KW-0460">Magnesium</keyword>
<keyword evidence="3" id="KW-0479">Metal-binding</keyword>
<dbReference type="Pfam" id="PF01751">
    <property type="entry name" value="Toprim"/>
    <property type="match status" value="1"/>
</dbReference>
<dbReference type="EMBL" id="PFOB01000077">
    <property type="protein sequence ID" value="PIZ61725.1"/>
    <property type="molecule type" value="Genomic_DNA"/>
</dbReference>
<dbReference type="NCBIfam" id="TIGR01051">
    <property type="entry name" value="topA_bact"/>
    <property type="match status" value="1"/>
</dbReference>
<protein>
    <recommendedName>
        <fullName evidence="10">DNA topoisomerase 1</fullName>
        <ecNumber evidence="10">5.6.2.1</ecNumber>
    </recommendedName>
    <alternativeName>
        <fullName evidence="10">DNA topoisomerase I</fullName>
    </alternativeName>
</protein>
<keyword evidence="7 10" id="KW-0799">Topoisomerase</keyword>
<dbReference type="PRINTS" id="PR00417">
    <property type="entry name" value="PRTPISMRASEI"/>
</dbReference>
<organism evidence="14 15">
    <name type="scientific">Candidatus Roizmanbacteria bacterium CG_4_10_14_0_2_um_filter_39_13</name>
    <dbReference type="NCBI Taxonomy" id="1974825"/>
    <lineage>
        <taxon>Bacteria</taxon>
        <taxon>Candidatus Roizmaniibacteriota</taxon>
    </lineage>
</organism>
<evidence type="ECO:0000259" key="12">
    <source>
        <dbReference type="PROSITE" id="PS50880"/>
    </source>
</evidence>
<dbReference type="Gene3D" id="3.30.65.10">
    <property type="entry name" value="Bacterial Topoisomerase I, domain 1"/>
    <property type="match status" value="2"/>
</dbReference>
<dbReference type="Gene3D" id="1.10.460.10">
    <property type="entry name" value="Topoisomerase I, domain 2"/>
    <property type="match status" value="1"/>
</dbReference>
<dbReference type="InterPro" id="IPR013498">
    <property type="entry name" value="Topo_IA_Znf"/>
</dbReference>
<evidence type="ECO:0000256" key="1">
    <source>
        <dbReference type="ARBA" id="ARBA00000213"/>
    </source>
</evidence>
<keyword evidence="4" id="KW-0863">Zinc-finger</keyword>
<evidence type="ECO:0000256" key="10">
    <source>
        <dbReference type="HAMAP-Rule" id="MF_00952"/>
    </source>
</evidence>
<feature type="site" description="Interaction with DNA" evidence="10">
    <location>
        <position position="36"/>
    </location>
</feature>
<dbReference type="Pfam" id="PF01131">
    <property type="entry name" value="Topoisom_bac"/>
    <property type="match status" value="1"/>
</dbReference>
<dbReference type="InterPro" id="IPR006171">
    <property type="entry name" value="TOPRIM_dom"/>
</dbReference>
<gene>
    <name evidence="10" type="primary">topA</name>
    <name evidence="14" type="ORF">COY16_06115</name>
</gene>
<dbReference type="Gene3D" id="3.40.50.140">
    <property type="match status" value="1"/>
</dbReference>
<evidence type="ECO:0000256" key="4">
    <source>
        <dbReference type="ARBA" id="ARBA00022771"/>
    </source>
</evidence>
<evidence type="ECO:0000256" key="6">
    <source>
        <dbReference type="ARBA" id="ARBA00022842"/>
    </source>
</evidence>
<evidence type="ECO:0000256" key="8">
    <source>
        <dbReference type="ARBA" id="ARBA00023125"/>
    </source>
</evidence>
<comment type="subunit">
    <text evidence="10">Monomer.</text>
</comment>
<dbReference type="InterPro" id="IPR013497">
    <property type="entry name" value="Topo_IA_cen"/>
</dbReference>
<evidence type="ECO:0000259" key="13">
    <source>
        <dbReference type="PROSITE" id="PS52039"/>
    </source>
</evidence>
<dbReference type="InterPro" id="IPR023405">
    <property type="entry name" value="Topo_IA_core_domain"/>
</dbReference>
<dbReference type="GO" id="GO:0006265">
    <property type="term" value="P:DNA topological change"/>
    <property type="evidence" value="ECO:0007669"/>
    <property type="project" value="UniProtKB-UniRule"/>
</dbReference>
<evidence type="ECO:0000256" key="3">
    <source>
        <dbReference type="ARBA" id="ARBA00022723"/>
    </source>
</evidence>
<feature type="site" description="Interaction with DNA" evidence="10">
    <location>
        <position position="157"/>
    </location>
</feature>
<comment type="function">
    <text evidence="10">Releases the supercoiling and torsional tension of DNA, which is introduced during the DNA replication and transcription, by transiently cleaving and rejoining one strand of the DNA duplex. Introduces a single-strand break via transesterification at a target site in duplex DNA. The scissile phosphodiester is attacked by the catalytic tyrosine of the enzyme, resulting in the formation of a DNA-(5'-phosphotyrosyl)-enzyme intermediate and the expulsion of a 3'-OH DNA strand. The free DNA strand then undergoes passage around the unbroken strand, thus removing DNA supercoils. Finally, in the religation step, the DNA 3'-OH attacks the covalent intermediate to expel the active-site tyrosine and restore the DNA phosphodiester backbone.</text>
</comment>
<dbReference type="PANTHER" id="PTHR42785:SF1">
    <property type="entry name" value="DNA TOPOISOMERASE"/>
    <property type="match status" value="1"/>
</dbReference>
<feature type="compositionally biased region" description="Basic and acidic residues" evidence="11">
    <location>
        <begin position="683"/>
        <end position="695"/>
    </location>
</feature>
<dbReference type="SMART" id="SM00436">
    <property type="entry name" value="TOP1Bc"/>
    <property type="match status" value="1"/>
</dbReference>
<comment type="caution">
    <text evidence="14">The sequence shown here is derived from an EMBL/GenBank/DDBJ whole genome shotgun (WGS) entry which is preliminary data.</text>
</comment>
<feature type="domain" description="Topo IA-type catalytic" evidence="13">
    <location>
        <begin position="143"/>
        <end position="579"/>
    </location>
</feature>
<feature type="domain" description="Toprim" evidence="12">
    <location>
        <begin position="1"/>
        <end position="127"/>
    </location>
</feature>
<dbReference type="InterPro" id="IPR023406">
    <property type="entry name" value="Topo_IA_AS"/>
</dbReference>
<evidence type="ECO:0000256" key="7">
    <source>
        <dbReference type="ARBA" id="ARBA00023029"/>
    </source>
</evidence>
<evidence type="ECO:0000313" key="14">
    <source>
        <dbReference type="EMBL" id="PIZ61725.1"/>
    </source>
</evidence>
<keyword evidence="8 10" id="KW-0238">DNA-binding</keyword>
<dbReference type="InterPro" id="IPR005733">
    <property type="entry name" value="TopoI_bac-type"/>
</dbReference>
<dbReference type="EC" id="5.6.2.1" evidence="10"/>
<comment type="catalytic activity">
    <reaction evidence="1 10">
        <text>ATP-independent breakage of single-stranded DNA, followed by passage and rejoining.</text>
        <dbReference type="EC" id="5.6.2.1"/>
    </reaction>
</comment>
<feature type="region of interest" description="Disordered" evidence="11">
    <location>
        <begin position="683"/>
        <end position="717"/>
    </location>
</feature>
<evidence type="ECO:0000256" key="9">
    <source>
        <dbReference type="ARBA" id="ARBA00023235"/>
    </source>
</evidence>
<keyword evidence="9 10" id="KW-0413">Isomerase</keyword>
<feature type="site" description="Interaction with DNA" evidence="10">
    <location>
        <position position="154"/>
    </location>
</feature>
<dbReference type="InterPro" id="IPR013824">
    <property type="entry name" value="Topo_IA_cen_sub1"/>
</dbReference>
<dbReference type="InterPro" id="IPR003601">
    <property type="entry name" value="Topo_IA_2"/>
</dbReference>
<dbReference type="SMART" id="SM00437">
    <property type="entry name" value="TOP1Ac"/>
    <property type="match status" value="1"/>
</dbReference>
<dbReference type="SUPFAM" id="SSF56712">
    <property type="entry name" value="Prokaryotic type I DNA topoisomerase"/>
    <property type="match status" value="1"/>
</dbReference>
<dbReference type="Gene3D" id="2.70.20.10">
    <property type="entry name" value="Topoisomerase I, domain 3"/>
    <property type="match status" value="1"/>
</dbReference>
<dbReference type="InterPro" id="IPR028612">
    <property type="entry name" value="Topoisom_1_IA"/>
</dbReference>
<feature type="site" description="Interaction with DNA" evidence="10">
    <location>
        <position position="322"/>
    </location>
</feature>
<feature type="site" description="Interaction with DNA" evidence="10">
    <location>
        <position position="162"/>
    </location>
</feature>